<sequence length="101" mass="10966">MGKGIGIGDEVVVTATVRRRVTEDRVSVSIAGYNFPHSIRDTSKVKRGQKIELTGEVSRVDDEKVTIIGPDLGITVAIGTVKLAAKCRPPKRKVPLRDKVD</sequence>
<evidence type="ECO:0000313" key="2">
    <source>
        <dbReference type="Proteomes" id="UP001058098"/>
    </source>
</evidence>
<organism evidence="1 2">
    <name type="scientific">Mesorhizobium onobrychidis</name>
    <dbReference type="NCBI Taxonomy" id="2775404"/>
    <lineage>
        <taxon>Bacteria</taxon>
        <taxon>Pseudomonadati</taxon>
        <taxon>Pseudomonadota</taxon>
        <taxon>Alphaproteobacteria</taxon>
        <taxon>Hyphomicrobiales</taxon>
        <taxon>Phyllobacteriaceae</taxon>
        <taxon>Mesorhizobium</taxon>
    </lineage>
</organism>
<keyword evidence="2" id="KW-1185">Reference proteome</keyword>
<reference evidence="1" key="1">
    <citation type="submission" date="2020-09" db="EMBL/GenBank/DDBJ databases">
        <title>Rhizobia associated with sainfoin plants.</title>
        <authorList>
            <person name="Asharfi S."/>
            <person name="Kuzmanovic N."/>
            <person name="Bunk B."/>
            <person name="Sproeer C."/>
            <person name="Becker M."/>
            <person name="Thuenen T."/>
        </authorList>
    </citation>
    <scope>NUCLEOTIDE SEQUENCE</scope>
    <source>
        <strain evidence="1">OM4</strain>
    </source>
</reference>
<evidence type="ECO:0008006" key="3">
    <source>
        <dbReference type="Google" id="ProtNLM"/>
    </source>
</evidence>
<gene>
    <name evidence="1" type="ORF">IHQ72_29410</name>
</gene>
<accession>A0ABY5QW70</accession>
<dbReference type="RefSeq" id="WP_258119069.1">
    <property type="nucleotide sequence ID" value="NZ_CP062229.1"/>
</dbReference>
<proteinExistence type="predicted"/>
<dbReference type="EMBL" id="CP062229">
    <property type="protein sequence ID" value="UVC14687.1"/>
    <property type="molecule type" value="Genomic_DNA"/>
</dbReference>
<protein>
    <recommendedName>
        <fullName evidence="3">DUF5666 domain-containing protein</fullName>
    </recommendedName>
</protein>
<name>A0ABY5QW70_9HYPH</name>
<evidence type="ECO:0000313" key="1">
    <source>
        <dbReference type="EMBL" id="UVC14687.1"/>
    </source>
</evidence>
<dbReference type="Proteomes" id="UP001058098">
    <property type="component" value="Chromosome"/>
</dbReference>